<organism evidence="2 3">
    <name type="scientific">Amylocarpus encephaloides</name>
    <dbReference type="NCBI Taxonomy" id="45428"/>
    <lineage>
        <taxon>Eukaryota</taxon>
        <taxon>Fungi</taxon>
        <taxon>Dikarya</taxon>
        <taxon>Ascomycota</taxon>
        <taxon>Pezizomycotina</taxon>
        <taxon>Leotiomycetes</taxon>
        <taxon>Helotiales</taxon>
        <taxon>Helotiales incertae sedis</taxon>
        <taxon>Amylocarpus</taxon>
    </lineage>
</organism>
<evidence type="ECO:0000256" key="1">
    <source>
        <dbReference type="SAM" id="MobiDB-lite"/>
    </source>
</evidence>
<proteinExistence type="predicted"/>
<comment type="caution">
    <text evidence="2">The sequence shown here is derived from an EMBL/GenBank/DDBJ whole genome shotgun (WGS) entry which is preliminary data.</text>
</comment>
<gene>
    <name evidence="2" type="ORF">BJ875DRAFT_346152</name>
</gene>
<feature type="compositionally biased region" description="Acidic residues" evidence="1">
    <location>
        <begin position="228"/>
        <end position="238"/>
    </location>
</feature>
<feature type="non-terminal residue" evidence="2">
    <location>
        <position position="253"/>
    </location>
</feature>
<dbReference type="OrthoDB" id="3564082at2759"/>
<name>A0A9P7YSN4_9HELO</name>
<feature type="non-terminal residue" evidence="2">
    <location>
        <position position="1"/>
    </location>
</feature>
<accession>A0A9P7YSN4</accession>
<protein>
    <submittedName>
        <fullName evidence="2">Uncharacterized protein</fullName>
    </submittedName>
</protein>
<sequence length="253" mass="29300">RLLYAGKYLDPNGQVHDIWFGFVLHRHRSGKLWYTLKYSAAKNNVPLGNRNVGQVKRNLITFDHHWVEHWRCHLTENGQWNFGHATLGRSRLRQAAASKCYPNSRILLSPRNIRIGIWSAWAGTALHVIRDFLGGNMAADRAGQVHFDVLQTDRIEAAFWELGWRVDWRAVRKANKHVRNSHVRLAINSRSWKRHQPIMVDEHQQNSRNVKTIMDSIRKGNPENHDYDTDEESSDDESDPFRSDSESSDSGSS</sequence>
<feature type="region of interest" description="Disordered" evidence="1">
    <location>
        <begin position="216"/>
        <end position="253"/>
    </location>
</feature>
<keyword evidence="3" id="KW-1185">Reference proteome</keyword>
<dbReference type="EMBL" id="MU251369">
    <property type="protein sequence ID" value="KAG9238505.1"/>
    <property type="molecule type" value="Genomic_DNA"/>
</dbReference>
<evidence type="ECO:0000313" key="2">
    <source>
        <dbReference type="EMBL" id="KAG9238505.1"/>
    </source>
</evidence>
<dbReference type="Proteomes" id="UP000824998">
    <property type="component" value="Unassembled WGS sequence"/>
</dbReference>
<feature type="compositionally biased region" description="Basic and acidic residues" evidence="1">
    <location>
        <begin position="216"/>
        <end position="227"/>
    </location>
</feature>
<dbReference type="AlphaFoldDB" id="A0A9P7YSN4"/>
<evidence type="ECO:0000313" key="3">
    <source>
        <dbReference type="Proteomes" id="UP000824998"/>
    </source>
</evidence>
<reference evidence="2" key="1">
    <citation type="journal article" date="2021" name="IMA Fungus">
        <title>Genomic characterization of three marine fungi, including Emericellopsis atlantica sp. nov. with signatures of a generalist lifestyle and marine biomass degradation.</title>
        <authorList>
            <person name="Hagestad O.C."/>
            <person name="Hou L."/>
            <person name="Andersen J.H."/>
            <person name="Hansen E.H."/>
            <person name="Altermark B."/>
            <person name="Li C."/>
            <person name="Kuhnert E."/>
            <person name="Cox R.J."/>
            <person name="Crous P.W."/>
            <person name="Spatafora J.W."/>
            <person name="Lail K."/>
            <person name="Amirebrahimi M."/>
            <person name="Lipzen A."/>
            <person name="Pangilinan J."/>
            <person name="Andreopoulos W."/>
            <person name="Hayes R.D."/>
            <person name="Ng V."/>
            <person name="Grigoriev I.V."/>
            <person name="Jackson S.A."/>
            <person name="Sutton T.D.S."/>
            <person name="Dobson A.D.W."/>
            <person name="Rama T."/>
        </authorList>
    </citation>
    <scope>NUCLEOTIDE SEQUENCE</scope>
    <source>
        <strain evidence="2">TRa018bII</strain>
    </source>
</reference>